<gene>
    <name evidence="19" type="primary">rpfC_11</name>
    <name evidence="19" type="ORF">E5S67_05047</name>
</gene>
<dbReference type="Pfam" id="PF02743">
    <property type="entry name" value="dCache_1"/>
    <property type="match status" value="1"/>
</dbReference>
<dbReference type="GO" id="GO:0004673">
    <property type="term" value="F:protein histidine kinase activity"/>
    <property type="evidence" value="ECO:0007669"/>
    <property type="project" value="UniProtKB-EC"/>
</dbReference>
<dbReference type="Gene3D" id="6.10.340.10">
    <property type="match status" value="1"/>
</dbReference>
<protein>
    <recommendedName>
        <fullName evidence="3">histidine kinase</fullName>
        <ecNumber evidence="3">2.7.13.3</ecNumber>
    </recommendedName>
</protein>
<dbReference type="InterPro" id="IPR036097">
    <property type="entry name" value="HisK_dim/P_sf"/>
</dbReference>
<dbReference type="Proteomes" id="UP000702425">
    <property type="component" value="Unassembled WGS sequence"/>
</dbReference>
<evidence type="ECO:0000256" key="1">
    <source>
        <dbReference type="ARBA" id="ARBA00000085"/>
    </source>
</evidence>
<keyword evidence="6 19" id="KW-0808">Transferase</keyword>
<dbReference type="CDD" id="cd12913">
    <property type="entry name" value="PDC1_MCP_like"/>
    <property type="match status" value="1"/>
</dbReference>
<dbReference type="CDD" id="cd00082">
    <property type="entry name" value="HisKA"/>
    <property type="match status" value="1"/>
</dbReference>
<dbReference type="PROSITE" id="PS50885">
    <property type="entry name" value="HAMP"/>
    <property type="match status" value="1"/>
</dbReference>
<evidence type="ECO:0000256" key="4">
    <source>
        <dbReference type="ARBA" id="ARBA00022475"/>
    </source>
</evidence>
<dbReference type="SUPFAM" id="SSF55785">
    <property type="entry name" value="PYP-like sensor domain (PAS domain)"/>
    <property type="match status" value="1"/>
</dbReference>
<dbReference type="InterPro" id="IPR003661">
    <property type="entry name" value="HisK_dim/P_dom"/>
</dbReference>
<dbReference type="Gene3D" id="3.30.450.20">
    <property type="entry name" value="PAS domain"/>
    <property type="match status" value="2"/>
</dbReference>
<dbReference type="InterPro" id="IPR011006">
    <property type="entry name" value="CheY-like_superfamily"/>
</dbReference>
<evidence type="ECO:0000256" key="8">
    <source>
        <dbReference type="ARBA" id="ARBA00022777"/>
    </source>
</evidence>
<feature type="domain" description="Histidine kinase" evidence="15">
    <location>
        <begin position="588"/>
        <end position="818"/>
    </location>
</feature>
<evidence type="ECO:0000259" key="15">
    <source>
        <dbReference type="PROSITE" id="PS50109"/>
    </source>
</evidence>
<feature type="transmembrane region" description="Helical" evidence="14">
    <location>
        <begin position="350"/>
        <end position="373"/>
    </location>
</feature>
<accession>A0ABX2D535</accession>
<dbReference type="SMART" id="SM00304">
    <property type="entry name" value="HAMP"/>
    <property type="match status" value="1"/>
</dbReference>
<evidence type="ECO:0000313" key="20">
    <source>
        <dbReference type="Proteomes" id="UP000702425"/>
    </source>
</evidence>
<evidence type="ECO:0000256" key="3">
    <source>
        <dbReference type="ARBA" id="ARBA00012438"/>
    </source>
</evidence>
<evidence type="ECO:0000313" key="19">
    <source>
        <dbReference type="EMBL" id="NQE37278.1"/>
    </source>
</evidence>
<dbReference type="SUPFAM" id="SSF52172">
    <property type="entry name" value="CheY-like"/>
    <property type="match status" value="1"/>
</dbReference>
<dbReference type="InterPro" id="IPR001789">
    <property type="entry name" value="Sig_transdc_resp-reg_receiver"/>
</dbReference>
<dbReference type="CDD" id="cd16922">
    <property type="entry name" value="HATPase_EvgS-ArcB-TorS-like"/>
    <property type="match status" value="1"/>
</dbReference>
<dbReference type="Gene3D" id="1.10.287.130">
    <property type="match status" value="1"/>
</dbReference>
<proteinExistence type="predicted"/>
<dbReference type="Pfam" id="PF02518">
    <property type="entry name" value="HATPase_c"/>
    <property type="match status" value="1"/>
</dbReference>
<evidence type="ECO:0000256" key="11">
    <source>
        <dbReference type="ARBA" id="ARBA00023136"/>
    </source>
</evidence>
<keyword evidence="7 14" id="KW-0812">Transmembrane</keyword>
<dbReference type="Pfam" id="PF00672">
    <property type="entry name" value="HAMP"/>
    <property type="match status" value="1"/>
</dbReference>
<dbReference type="EC" id="2.7.13.3" evidence="3"/>
<dbReference type="PROSITE" id="PS50109">
    <property type="entry name" value="HIS_KIN"/>
    <property type="match status" value="1"/>
</dbReference>
<evidence type="ECO:0000256" key="12">
    <source>
        <dbReference type="PROSITE-ProRule" id="PRU00169"/>
    </source>
</evidence>
<feature type="coiled-coil region" evidence="13">
    <location>
        <begin position="407"/>
        <end position="448"/>
    </location>
</feature>
<feature type="modified residue" description="4-aspartylphosphate" evidence="12">
    <location>
        <position position="891"/>
    </location>
</feature>
<keyword evidence="5 12" id="KW-0597">Phosphoprotein</keyword>
<evidence type="ECO:0000259" key="18">
    <source>
        <dbReference type="PROSITE" id="PS50885"/>
    </source>
</evidence>
<keyword evidence="4" id="KW-1003">Cell membrane</keyword>
<dbReference type="SUPFAM" id="SSF47384">
    <property type="entry name" value="Homodimeric domain of signal transducing histidine kinase"/>
    <property type="match status" value="1"/>
</dbReference>
<dbReference type="InterPro" id="IPR005467">
    <property type="entry name" value="His_kinase_dom"/>
</dbReference>
<dbReference type="PROSITE" id="PS50113">
    <property type="entry name" value="PAC"/>
    <property type="match status" value="1"/>
</dbReference>
<dbReference type="PRINTS" id="PR00344">
    <property type="entry name" value="BCTRLSENSOR"/>
</dbReference>
<dbReference type="InterPro" id="IPR033479">
    <property type="entry name" value="dCache_1"/>
</dbReference>
<evidence type="ECO:0000256" key="10">
    <source>
        <dbReference type="ARBA" id="ARBA00023012"/>
    </source>
</evidence>
<dbReference type="SMART" id="SM00387">
    <property type="entry name" value="HATPase_c"/>
    <property type="match status" value="1"/>
</dbReference>
<dbReference type="Pfam" id="PF00512">
    <property type="entry name" value="HisKA"/>
    <property type="match status" value="1"/>
</dbReference>
<name>A0ABX2D535_9CYAN</name>
<dbReference type="SMART" id="SM00388">
    <property type="entry name" value="HisKA"/>
    <property type="match status" value="1"/>
</dbReference>
<keyword evidence="20" id="KW-1185">Reference proteome</keyword>
<evidence type="ECO:0000256" key="13">
    <source>
        <dbReference type="SAM" id="Coils"/>
    </source>
</evidence>
<keyword evidence="8" id="KW-0418">Kinase</keyword>
<dbReference type="CDD" id="cd06225">
    <property type="entry name" value="HAMP"/>
    <property type="match status" value="1"/>
</dbReference>
<dbReference type="InterPro" id="IPR003660">
    <property type="entry name" value="HAMP_dom"/>
</dbReference>
<keyword evidence="13" id="KW-0175">Coiled coil</keyword>
<dbReference type="PROSITE" id="PS50110">
    <property type="entry name" value="RESPONSE_REGULATORY"/>
    <property type="match status" value="1"/>
</dbReference>
<organism evidence="19 20">
    <name type="scientific">Microcoleus asticus IPMA8</name>
    <dbReference type="NCBI Taxonomy" id="2563858"/>
    <lineage>
        <taxon>Bacteria</taxon>
        <taxon>Bacillati</taxon>
        <taxon>Cyanobacteriota</taxon>
        <taxon>Cyanophyceae</taxon>
        <taxon>Oscillatoriophycideae</taxon>
        <taxon>Oscillatoriales</taxon>
        <taxon>Microcoleaceae</taxon>
        <taxon>Microcoleus</taxon>
        <taxon>Microcoleus asticus</taxon>
    </lineage>
</organism>
<dbReference type="SUPFAM" id="SSF158472">
    <property type="entry name" value="HAMP domain-like"/>
    <property type="match status" value="1"/>
</dbReference>
<feature type="domain" description="PAC" evidence="17">
    <location>
        <begin position="519"/>
        <end position="570"/>
    </location>
</feature>
<evidence type="ECO:0000256" key="7">
    <source>
        <dbReference type="ARBA" id="ARBA00022692"/>
    </source>
</evidence>
<dbReference type="InterPro" id="IPR000700">
    <property type="entry name" value="PAS-assoc_C"/>
</dbReference>
<dbReference type="InterPro" id="IPR003594">
    <property type="entry name" value="HATPase_dom"/>
</dbReference>
<dbReference type="InterPro" id="IPR004358">
    <property type="entry name" value="Sig_transdc_His_kin-like_C"/>
</dbReference>
<dbReference type="Gene3D" id="3.40.50.2300">
    <property type="match status" value="1"/>
</dbReference>
<reference evidence="19 20" key="1">
    <citation type="journal article" date="2020" name="Sci. Rep.">
        <title>A novel cyanobacterial geosmin producer, revising GeoA distribution and dispersion patterns in Bacteria.</title>
        <authorList>
            <person name="Churro C."/>
            <person name="Semedo-Aguiar A.P."/>
            <person name="Silva A.D."/>
            <person name="Pereira-Leal J.B."/>
            <person name="Leite R.B."/>
        </authorList>
    </citation>
    <scope>NUCLEOTIDE SEQUENCE [LARGE SCALE GENOMIC DNA]</scope>
    <source>
        <strain evidence="19 20">IPMA8</strain>
    </source>
</reference>
<keyword evidence="10" id="KW-0902">Two-component regulatory system</keyword>
<evidence type="ECO:0000256" key="14">
    <source>
        <dbReference type="SAM" id="Phobius"/>
    </source>
</evidence>
<evidence type="ECO:0000259" key="16">
    <source>
        <dbReference type="PROSITE" id="PS50110"/>
    </source>
</evidence>
<evidence type="ECO:0000256" key="9">
    <source>
        <dbReference type="ARBA" id="ARBA00022989"/>
    </source>
</evidence>
<evidence type="ECO:0000259" key="17">
    <source>
        <dbReference type="PROSITE" id="PS50113"/>
    </source>
</evidence>
<comment type="catalytic activity">
    <reaction evidence="1">
        <text>ATP + protein L-histidine = ADP + protein N-phospho-L-histidine.</text>
        <dbReference type="EC" id="2.7.13.3"/>
    </reaction>
</comment>
<dbReference type="EMBL" id="SRRZ01000121">
    <property type="protein sequence ID" value="NQE37278.1"/>
    <property type="molecule type" value="Genomic_DNA"/>
</dbReference>
<feature type="domain" description="HAMP" evidence="18">
    <location>
        <begin position="370"/>
        <end position="422"/>
    </location>
</feature>
<keyword evidence="9 14" id="KW-1133">Transmembrane helix</keyword>
<dbReference type="InterPro" id="IPR036890">
    <property type="entry name" value="HATPase_C_sf"/>
</dbReference>
<dbReference type="Pfam" id="PF00072">
    <property type="entry name" value="Response_reg"/>
    <property type="match status" value="1"/>
</dbReference>
<dbReference type="InterPro" id="IPR035965">
    <property type="entry name" value="PAS-like_dom_sf"/>
</dbReference>
<dbReference type="PANTHER" id="PTHR43047:SF64">
    <property type="entry name" value="HISTIDINE KINASE CONTAINING CHEY-HOMOLOGOUS RECEIVER DOMAIN AND PAS DOMAIN-RELATED"/>
    <property type="match status" value="1"/>
</dbReference>
<keyword evidence="11 14" id="KW-0472">Membrane</keyword>
<sequence>MMRLTASHSRKLPLRLVLVGPFLLQIFAAVGLTGWLSLRNGQKAVNDVAAQLRGEISNRIEQNLGTYLTSAHQVNQSLAATINVNLLDVQNQRDLERHLWHQLQVFDSVSAIYFGNPLGGIVVAQRQDNEKLYIYTTERFVSGKLVWYSTDSFGNRKKLEKIIPAFDARNRPWYKAAVAAGKPRWIDPFLVFGSHHLGITASQPVYDSTGNLIGVLGAELLDSQTRDFLQSLKIGKSGKTFIMERSGLIVASSTSEKPFLVSKDGKVEKRMKATESSVPLIRLSSQYLIDKFGDLSKINTNQQLTFDLGGKHQFLQVTPFKNGRGIDWLIVVAVPEADFTDQINSNTRTTILLCLLSLLLAAILGIFTSGWIAEPILRLRDASRAIANGKLNQKVEVESIGELDILAESFNQMVQQLQESFTALEKTNEELEQRVDERTTALRESKALLNQTQQLAKVGGWEINLETEELAWTEEVYRIYEVDSGFQLTMAAAKAFYPSESLQILEPALESAIANKEPFDIELQFVTGKKNQRWVHILGQPHYKNDVPVKFKGTFQDITDRKIVELALQEAKIVADAANQAKSEFLANMSHELRTPLNGILGYAQILQRDSRLTPKQIAEINIIYQCGSHLLTLINDILDLSKIEARKMELYPTNFYFLAFLQVVSEICRIKAEQKGISLECQFDAALPSIVKTDEKRLRQVLVNLLGNAVKFTDAGGVIFKVAVVESVAVESTAIAPKAIHKIRFQIEDTGVGMTSEQMQKIFLPFEQVGEARRMAEGTGLGLAISLKIIEIMGSSILVSSKPQIGSKFWFDLSLSMSDGKVLPTVQPTRTIVGFTGNKRKILVVDDRWENRSVIVNLLAPIGFIVVEATNGIEGLEQARELMPDAIITDLVMPQMKGFELMRRLRELPELKDILIIVSSASVFETDQNNSLDAGADAFLPKPVEASDLFRLLHRHLGLSWLYEQLVEVFPPPAKSIKRDSALSLAAAIVPPPPEEIDIFYDLIMKGNLKAIIKQAEHLKKLDANFIPFAEQLCEFAQKFQEKQLKSFISQYKQKD</sequence>
<comment type="subcellular location">
    <subcellularLocation>
        <location evidence="2">Cell membrane</location>
        <topology evidence="2">Multi-pass membrane protein</topology>
    </subcellularLocation>
</comment>
<evidence type="ECO:0000256" key="2">
    <source>
        <dbReference type="ARBA" id="ARBA00004651"/>
    </source>
</evidence>
<feature type="domain" description="Response regulatory" evidence="16">
    <location>
        <begin position="842"/>
        <end position="958"/>
    </location>
</feature>
<feature type="transmembrane region" description="Helical" evidence="14">
    <location>
        <begin position="12"/>
        <end position="36"/>
    </location>
</feature>
<dbReference type="Gene3D" id="3.30.565.10">
    <property type="entry name" value="Histidine kinase-like ATPase, C-terminal domain"/>
    <property type="match status" value="1"/>
</dbReference>
<evidence type="ECO:0000256" key="5">
    <source>
        <dbReference type="ARBA" id="ARBA00022553"/>
    </source>
</evidence>
<dbReference type="SMART" id="SM00448">
    <property type="entry name" value="REC"/>
    <property type="match status" value="1"/>
</dbReference>
<evidence type="ECO:0000256" key="6">
    <source>
        <dbReference type="ARBA" id="ARBA00022679"/>
    </source>
</evidence>
<dbReference type="PANTHER" id="PTHR43047">
    <property type="entry name" value="TWO-COMPONENT HISTIDINE PROTEIN KINASE"/>
    <property type="match status" value="1"/>
</dbReference>
<dbReference type="SUPFAM" id="SSF55874">
    <property type="entry name" value="ATPase domain of HSP90 chaperone/DNA topoisomerase II/histidine kinase"/>
    <property type="match status" value="1"/>
</dbReference>
<comment type="caution">
    <text evidence="19">The sequence shown here is derived from an EMBL/GenBank/DDBJ whole genome shotgun (WGS) entry which is preliminary data.</text>
</comment>